<accession>A0ABS2RDH5</accession>
<evidence type="ECO:0000256" key="1">
    <source>
        <dbReference type="SAM" id="Coils"/>
    </source>
</evidence>
<dbReference type="PANTHER" id="PTHR33408">
    <property type="entry name" value="TRANSPOSASE"/>
    <property type="match status" value="1"/>
</dbReference>
<name>A0ABS2RDH5_9BACI</name>
<evidence type="ECO:0000313" key="2">
    <source>
        <dbReference type="EMBL" id="MBM7717696.1"/>
    </source>
</evidence>
<sequence>MTRENVPAMWLAAMHQLDFRTINDFRGKRMKNLMDELFEAMIVRLIEEGYITLESYFLDGTKLEANANKNSFVWKKSTIRFEEKLKEKIKEMLQQIDEIAEAEALELADLPKGEATPERLESIASQLEKKVDALTQEIEAAEEVPVRKELRKRRSTLKKPVKMIRENFVPRIHKYRMYHETFGDRNSFSKTDPDATFMRMKDDYMKNGQLKPGYNVQAATKNQFIV</sequence>
<evidence type="ECO:0000313" key="3">
    <source>
        <dbReference type="Proteomes" id="UP000823485"/>
    </source>
</evidence>
<keyword evidence="1" id="KW-0175">Coiled coil</keyword>
<proteinExistence type="predicted"/>
<reference evidence="2 3" key="1">
    <citation type="submission" date="2021-01" db="EMBL/GenBank/DDBJ databases">
        <title>Genomic Encyclopedia of Type Strains, Phase IV (KMG-IV): sequencing the most valuable type-strain genomes for metagenomic binning, comparative biology and taxonomic classification.</title>
        <authorList>
            <person name="Goeker M."/>
        </authorList>
    </citation>
    <scope>NUCLEOTIDE SEQUENCE [LARGE SCALE GENOMIC DNA]</scope>
    <source>
        <strain evidence="2 3">DSM 105453</strain>
    </source>
</reference>
<gene>
    <name evidence="2" type="ORF">JOC94_004727</name>
</gene>
<dbReference type="Proteomes" id="UP000823485">
    <property type="component" value="Unassembled WGS sequence"/>
</dbReference>
<feature type="coiled-coil region" evidence="1">
    <location>
        <begin position="82"/>
        <end position="144"/>
    </location>
</feature>
<organism evidence="2 3">
    <name type="scientific">Siminovitchia thermophila</name>
    <dbReference type="NCBI Taxonomy" id="1245522"/>
    <lineage>
        <taxon>Bacteria</taxon>
        <taxon>Bacillati</taxon>
        <taxon>Bacillota</taxon>
        <taxon>Bacilli</taxon>
        <taxon>Bacillales</taxon>
        <taxon>Bacillaceae</taxon>
        <taxon>Siminovitchia</taxon>
    </lineage>
</organism>
<keyword evidence="3" id="KW-1185">Reference proteome</keyword>
<dbReference type="EMBL" id="JAFBFH010000071">
    <property type="protein sequence ID" value="MBM7717696.1"/>
    <property type="molecule type" value="Genomic_DNA"/>
</dbReference>
<protein>
    <submittedName>
        <fullName evidence="2">Gas vesicle protein</fullName>
    </submittedName>
</protein>
<comment type="caution">
    <text evidence="2">The sequence shown here is derived from an EMBL/GenBank/DDBJ whole genome shotgun (WGS) entry which is preliminary data.</text>
</comment>
<dbReference type="PANTHER" id="PTHR33408:SF2">
    <property type="entry name" value="TRANSPOSASE DDE DOMAIN-CONTAINING PROTEIN"/>
    <property type="match status" value="1"/>
</dbReference>